<dbReference type="GO" id="GO:0009246">
    <property type="term" value="P:enterobacterial common antigen biosynthetic process"/>
    <property type="evidence" value="ECO:0007669"/>
    <property type="project" value="TreeGrafter"/>
</dbReference>
<keyword evidence="4 7" id="KW-0812">Transmembrane</keyword>
<protein>
    <submittedName>
        <fullName evidence="9">Acyltransferase</fullName>
    </submittedName>
</protein>
<keyword evidence="10" id="KW-1185">Reference proteome</keyword>
<evidence type="ECO:0000259" key="8">
    <source>
        <dbReference type="Pfam" id="PF01757"/>
    </source>
</evidence>
<reference evidence="9" key="1">
    <citation type="submission" date="2022-06" db="EMBL/GenBank/DDBJ databases">
        <title>Aeoliella straminimaris, a novel planctomycete from sediments.</title>
        <authorList>
            <person name="Vitorino I.R."/>
            <person name="Lage O.M."/>
        </authorList>
    </citation>
    <scope>NUCLEOTIDE SEQUENCE</scope>
    <source>
        <strain evidence="9">ICT_H6.2</strain>
    </source>
</reference>
<evidence type="ECO:0000256" key="7">
    <source>
        <dbReference type="SAM" id="Phobius"/>
    </source>
</evidence>
<dbReference type="RefSeq" id="WP_252850610.1">
    <property type="nucleotide sequence ID" value="NZ_JAMXLR010000004.1"/>
</dbReference>
<keyword evidence="9" id="KW-0808">Transferase</keyword>
<dbReference type="PANTHER" id="PTHR40074:SF2">
    <property type="entry name" value="O-ACETYLTRANSFERASE WECH"/>
    <property type="match status" value="1"/>
</dbReference>
<dbReference type="GO" id="GO:0016413">
    <property type="term" value="F:O-acetyltransferase activity"/>
    <property type="evidence" value="ECO:0007669"/>
    <property type="project" value="TreeGrafter"/>
</dbReference>
<evidence type="ECO:0000256" key="4">
    <source>
        <dbReference type="ARBA" id="ARBA00022692"/>
    </source>
</evidence>
<feature type="domain" description="Acyltransferase 3" evidence="8">
    <location>
        <begin position="7"/>
        <end position="306"/>
    </location>
</feature>
<evidence type="ECO:0000256" key="2">
    <source>
        <dbReference type="ARBA" id="ARBA00007400"/>
    </source>
</evidence>
<dbReference type="Pfam" id="PF01757">
    <property type="entry name" value="Acyl_transf_3"/>
    <property type="match status" value="1"/>
</dbReference>
<gene>
    <name evidence="9" type="ORF">NG895_01175</name>
</gene>
<feature type="transmembrane region" description="Helical" evidence="7">
    <location>
        <begin position="173"/>
        <end position="191"/>
    </location>
</feature>
<organism evidence="9 10">
    <name type="scientific">Aeoliella straminimaris</name>
    <dbReference type="NCBI Taxonomy" id="2954799"/>
    <lineage>
        <taxon>Bacteria</taxon>
        <taxon>Pseudomonadati</taxon>
        <taxon>Planctomycetota</taxon>
        <taxon>Planctomycetia</taxon>
        <taxon>Pirellulales</taxon>
        <taxon>Lacipirellulaceae</taxon>
        <taxon>Aeoliella</taxon>
    </lineage>
</organism>
<feature type="transmembrane region" description="Helical" evidence="7">
    <location>
        <begin position="117"/>
        <end position="137"/>
    </location>
</feature>
<feature type="transmembrane region" description="Helical" evidence="7">
    <location>
        <begin position="292"/>
        <end position="317"/>
    </location>
</feature>
<evidence type="ECO:0000256" key="5">
    <source>
        <dbReference type="ARBA" id="ARBA00022989"/>
    </source>
</evidence>
<feature type="transmembrane region" description="Helical" evidence="7">
    <location>
        <begin position="38"/>
        <end position="56"/>
    </location>
</feature>
<keyword evidence="9" id="KW-0012">Acyltransferase</keyword>
<feature type="transmembrane region" description="Helical" evidence="7">
    <location>
        <begin position="144"/>
        <end position="161"/>
    </location>
</feature>
<evidence type="ECO:0000313" key="9">
    <source>
        <dbReference type="EMBL" id="MCO6042508.1"/>
    </source>
</evidence>
<feature type="transmembrane region" description="Helical" evidence="7">
    <location>
        <begin position="203"/>
        <end position="223"/>
    </location>
</feature>
<evidence type="ECO:0000256" key="1">
    <source>
        <dbReference type="ARBA" id="ARBA00004651"/>
    </source>
</evidence>
<name>A0A9X2JFJ8_9BACT</name>
<keyword evidence="3" id="KW-1003">Cell membrane</keyword>
<sequence length="354" mass="38567">MPLNLTLESLRVIAIVAIIWLHTPESLALAGSQNLCRFAVPFFAAASGYLTSRSAARRHEYTIAKIIADRSLRIYLMFALWSVVYYVVRCIGGKLQMDAGVGQLNWATLVNGTAHHLWFLPFIAVGTALAFAWARLATIIHKPGLMAVLTGVAAITSMFISDASIQSPEWYCVRLSLAALPGLLAGMAFGLMEDTPSSRLMRAKWLGMVGLTVCILATAWIAYDGRTSWIENLSGVGLLLFAICLPSAIQLPHAKMLGALTFGVFVFHVLPLEAGQDVLHKLGIRPSVLTDISLFVVTTIFSFVVAAKCATIWPLNYMFSLRSNRKKIPVVASANRVDLQAEAPSKATPVRELH</sequence>
<dbReference type="AlphaFoldDB" id="A0A9X2JFJ8"/>
<evidence type="ECO:0000256" key="6">
    <source>
        <dbReference type="ARBA" id="ARBA00023136"/>
    </source>
</evidence>
<evidence type="ECO:0000313" key="10">
    <source>
        <dbReference type="Proteomes" id="UP001155241"/>
    </source>
</evidence>
<feature type="transmembrane region" description="Helical" evidence="7">
    <location>
        <begin position="256"/>
        <end position="272"/>
    </location>
</feature>
<dbReference type="EMBL" id="JAMXLR010000004">
    <property type="protein sequence ID" value="MCO6042508.1"/>
    <property type="molecule type" value="Genomic_DNA"/>
</dbReference>
<feature type="transmembrane region" description="Helical" evidence="7">
    <location>
        <begin position="76"/>
        <end position="97"/>
    </location>
</feature>
<dbReference type="PANTHER" id="PTHR40074">
    <property type="entry name" value="O-ACETYLTRANSFERASE WECH"/>
    <property type="match status" value="1"/>
</dbReference>
<feature type="transmembrane region" description="Helical" evidence="7">
    <location>
        <begin position="12"/>
        <end position="32"/>
    </location>
</feature>
<comment type="similarity">
    <text evidence="2">Belongs to the acyltransferase 3 family.</text>
</comment>
<accession>A0A9X2JFJ8</accession>
<evidence type="ECO:0000256" key="3">
    <source>
        <dbReference type="ARBA" id="ARBA00022475"/>
    </source>
</evidence>
<dbReference type="GO" id="GO:0005886">
    <property type="term" value="C:plasma membrane"/>
    <property type="evidence" value="ECO:0007669"/>
    <property type="project" value="UniProtKB-SubCell"/>
</dbReference>
<dbReference type="InterPro" id="IPR002656">
    <property type="entry name" value="Acyl_transf_3_dom"/>
</dbReference>
<feature type="transmembrane region" description="Helical" evidence="7">
    <location>
        <begin position="229"/>
        <end position="249"/>
    </location>
</feature>
<dbReference type="Proteomes" id="UP001155241">
    <property type="component" value="Unassembled WGS sequence"/>
</dbReference>
<comment type="caution">
    <text evidence="9">The sequence shown here is derived from an EMBL/GenBank/DDBJ whole genome shotgun (WGS) entry which is preliminary data.</text>
</comment>
<keyword evidence="5 7" id="KW-1133">Transmembrane helix</keyword>
<proteinExistence type="inferred from homology"/>
<comment type="subcellular location">
    <subcellularLocation>
        <location evidence="1">Cell membrane</location>
        <topology evidence="1">Multi-pass membrane protein</topology>
    </subcellularLocation>
</comment>
<keyword evidence="6 7" id="KW-0472">Membrane</keyword>